<evidence type="ECO:0000256" key="1">
    <source>
        <dbReference type="SAM" id="MobiDB-lite"/>
    </source>
</evidence>
<dbReference type="EMBL" id="ACCF01000068">
    <property type="protein sequence ID" value="EEF68664.1"/>
    <property type="molecule type" value="Genomic_DNA"/>
</dbReference>
<dbReference type="Proteomes" id="UP000005950">
    <property type="component" value="Unassembled WGS sequence"/>
</dbReference>
<comment type="caution">
    <text evidence="2">The sequence shown here is derived from an EMBL/GenBank/DDBJ whole genome shotgun (WGS) entry which is preliminary data.</text>
</comment>
<dbReference type="HOGENOM" id="CLU_3252594_0_0_9"/>
<organism evidence="2 3">
    <name type="scientific">Holdemania filiformis DSM 12042</name>
    <dbReference type="NCBI Taxonomy" id="545696"/>
    <lineage>
        <taxon>Bacteria</taxon>
        <taxon>Bacillati</taxon>
        <taxon>Bacillota</taxon>
        <taxon>Erysipelotrichia</taxon>
        <taxon>Erysipelotrichales</taxon>
        <taxon>Erysipelotrichaceae</taxon>
        <taxon>Holdemania</taxon>
    </lineage>
</organism>
<proteinExistence type="predicted"/>
<protein>
    <submittedName>
        <fullName evidence="2">Uncharacterized protein</fullName>
    </submittedName>
</protein>
<accession>B9Y5V3</accession>
<dbReference type="AlphaFoldDB" id="B9Y5V3"/>
<reference evidence="2 3" key="1">
    <citation type="submission" date="2008-12" db="EMBL/GenBank/DDBJ databases">
        <authorList>
            <person name="Fulton L."/>
            <person name="Clifton S."/>
            <person name="Fulton B."/>
            <person name="Xu J."/>
            <person name="Minx P."/>
            <person name="Pepin K.H."/>
            <person name="Johnson M."/>
            <person name="Bhonagiri V."/>
            <person name="Nash W.E."/>
            <person name="Mardis E.R."/>
            <person name="Wilson R.K."/>
        </authorList>
    </citation>
    <scope>NUCLEOTIDE SEQUENCE [LARGE SCALE GENOMIC DNA]</scope>
    <source>
        <strain evidence="2 3">DSM 12042</strain>
    </source>
</reference>
<gene>
    <name evidence="2" type="ORF">HOLDEFILI_01185</name>
</gene>
<evidence type="ECO:0000313" key="2">
    <source>
        <dbReference type="EMBL" id="EEF68664.1"/>
    </source>
</evidence>
<evidence type="ECO:0000313" key="3">
    <source>
        <dbReference type="Proteomes" id="UP000005950"/>
    </source>
</evidence>
<sequence length="42" mass="4854">MKNEWDLTEQPDQNGKEMSYDFTGAAENPAVFILCRRMLCSN</sequence>
<feature type="region of interest" description="Disordered" evidence="1">
    <location>
        <begin position="1"/>
        <end position="20"/>
    </location>
</feature>
<name>B9Y5V3_9FIRM</name>
<reference evidence="2 3" key="2">
    <citation type="submission" date="2009-02" db="EMBL/GenBank/DDBJ databases">
        <title>Draft genome sequence of Holdemania filiformis DSM 12042.</title>
        <authorList>
            <person name="Sudarsanam P."/>
            <person name="Ley R."/>
            <person name="Guruge J."/>
            <person name="Turnbaugh P.J."/>
            <person name="Mahowald M."/>
            <person name="Liep D."/>
            <person name="Gordon J."/>
        </authorList>
    </citation>
    <scope>NUCLEOTIDE SEQUENCE [LARGE SCALE GENOMIC DNA]</scope>
    <source>
        <strain evidence="2 3">DSM 12042</strain>
    </source>
</reference>